<organism evidence="1 2">
    <name type="scientific">Candidatus Woykebacteria bacterium RBG_13_40_15</name>
    <dbReference type="NCBI Taxonomy" id="1802593"/>
    <lineage>
        <taxon>Bacteria</taxon>
        <taxon>Candidatus Woykeibacteriota</taxon>
    </lineage>
</organism>
<comment type="caution">
    <text evidence="1">The sequence shown here is derived from an EMBL/GenBank/DDBJ whole genome shotgun (WGS) entry which is preliminary data.</text>
</comment>
<evidence type="ECO:0000313" key="2">
    <source>
        <dbReference type="Proteomes" id="UP000176631"/>
    </source>
</evidence>
<dbReference type="AlphaFoldDB" id="A0A1G1W9J3"/>
<name>A0A1G1W9J3_9BACT</name>
<dbReference type="EMBL" id="MHCP01000014">
    <property type="protein sequence ID" value="OGY24294.1"/>
    <property type="molecule type" value="Genomic_DNA"/>
</dbReference>
<reference evidence="1 2" key="1">
    <citation type="journal article" date="2016" name="Nat. Commun.">
        <title>Thousands of microbial genomes shed light on interconnected biogeochemical processes in an aquifer system.</title>
        <authorList>
            <person name="Anantharaman K."/>
            <person name="Brown C.T."/>
            <person name="Hug L.A."/>
            <person name="Sharon I."/>
            <person name="Castelle C.J."/>
            <person name="Probst A.J."/>
            <person name="Thomas B.C."/>
            <person name="Singh A."/>
            <person name="Wilkins M.J."/>
            <person name="Karaoz U."/>
            <person name="Brodie E.L."/>
            <person name="Williams K.H."/>
            <person name="Hubbard S.S."/>
            <person name="Banfield J.F."/>
        </authorList>
    </citation>
    <scope>NUCLEOTIDE SEQUENCE [LARGE SCALE GENOMIC DNA]</scope>
</reference>
<gene>
    <name evidence="1" type="ORF">A2172_00285</name>
</gene>
<dbReference type="STRING" id="1802593.A2172_00285"/>
<accession>A0A1G1W9J3</accession>
<protein>
    <submittedName>
        <fullName evidence="1">Uncharacterized protein</fullName>
    </submittedName>
</protein>
<dbReference type="Proteomes" id="UP000176631">
    <property type="component" value="Unassembled WGS sequence"/>
</dbReference>
<proteinExistence type="predicted"/>
<evidence type="ECO:0000313" key="1">
    <source>
        <dbReference type="EMBL" id="OGY24294.1"/>
    </source>
</evidence>
<sequence length="133" mass="15379">MSQTSTAIELAPVEVRFNPDTKRLEAWGQRWRVQGRDEPGPMESRDAQVLLLSCEDPDEFNSTLQLMCLHSLEARLRPEVEDKIVAVLKTLPYPQECLCQDYPGRQALDCHVHNDHPRHFFGDFEFPCTCHDQ</sequence>